<feature type="compositionally biased region" description="Polar residues" evidence="8">
    <location>
        <begin position="618"/>
        <end position="660"/>
    </location>
</feature>
<sequence>MIVLWILVCLAFPHHALFSGLDHCEVHESNSKNMSPLLQSLQCHNDYMSFVYCKWKAPKGTTLQVWLKKVGSRDSSSKLCVPFEAENKDEEGVVQCRYKTHSFAQGINHAVFLINNQTTSLCSSSQHTSQNLVQHLRARPPRNLYVSEESDGNQTLLWSSPYPSSSSLNRNLTYELSFRMQAEDQWTTETVANTSITLQRQRLLPGCKYEARVRSRASLGLWSEWSPVVMWKTRDDFRQVPSLHCILDAEDKVTCSWEVSRELAHIVTYQLTCRHNLTTQFKQCCTDPVVRSDPALTEVNYSCSLTEVDLEHLHLRLLPMHNTKTFIAYKHIRPNLATLVQVKEENGDWVVSWSPPALPADIPDLLYQVRYYRTKDQGSFVLLNVSGSTFVTIPGTSLIPLEDYEVKVRSLVDPGSGQTYEGIPSEWSDPANWTSNKASWTVSYLIYFFSGVIAAAAFLTLYHTIPACQKKVMSWEDSVPSPGKSKVLSEITSSPSPSLMQSEKTSICSVQHLDSISTCSSEALLWPTMGTEKKCMDKSGRCWNCDYLPNPTDKVKSLDGSSMSFSGPYILCQDVGSTSVNAHPAMVNETSSNKAAPFFPAPCLLNDKDYVSLPGHSLSRSTGDLTSHSNSGSKICSTPEQDQQRPNATLQPAQCENQSALLEPSVMNLPSDYTSGPFPSWPQEGTNSGYCQLPSVIAQSK</sequence>
<dbReference type="InterPro" id="IPR036116">
    <property type="entry name" value="FN3_sf"/>
</dbReference>
<dbReference type="CTD" id="1439"/>
<protein>
    <submittedName>
        <fullName evidence="12">Interleukin 4 receptor</fullName>
    </submittedName>
</protein>
<dbReference type="PANTHER" id="PTHR23037">
    <property type="entry name" value="CYTOKINE RECEPTOR"/>
    <property type="match status" value="1"/>
</dbReference>
<dbReference type="CDD" id="cd00063">
    <property type="entry name" value="FN3"/>
    <property type="match status" value="2"/>
</dbReference>
<dbReference type="GO" id="GO:0009897">
    <property type="term" value="C:external side of plasma membrane"/>
    <property type="evidence" value="ECO:0007669"/>
    <property type="project" value="TreeGrafter"/>
</dbReference>
<dbReference type="Proteomes" id="UP000265020">
    <property type="component" value="Unassembled WGS sequence"/>
</dbReference>
<evidence type="ECO:0000256" key="2">
    <source>
        <dbReference type="ARBA" id="ARBA00022692"/>
    </source>
</evidence>
<feature type="domain" description="Fibronectin type-III" evidence="11">
    <location>
        <begin position="333"/>
        <end position="437"/>
    </location>
</feature>
<keyword evidence="13" id="KW-1185">Reference proteome</keyword>
<keyword evidence="4 9" id="KW-1133">Transmembrane helix</keyword>
<dbReference type="InterPro" id="IPR013783">
    <property type="entry name" value="Ig-like_fold"/>
</dbReference>
<feature type="signal peptide" evidence="10">
    <location>
        <begin position="1"/>
        <end position="18"/>
    </location>
</feature>
<evidence type="ECO:0000256" key="5">
    <source>
        <dbReference type="ARBA" id="ARBA00023136"/>
    </source>
</evidence>
<keyword evidence="2 9" id="KW-0812">Transmembrane</keyword>
<dbReference type="GO" id="GO:0004896">
    <property type="term" value="F:cytokine receptor activity"/>
    <property type="evidence" value="ECO:0007669"/>
    <property type="project" value="TreeGrafter"/>
</dbReference>
<dbReference type="AlphaFoldDB" id="A0A3Q2CBR8"/>
<dbReference type="SMART" id="SM00060">
    <property type="entry name" value="FN3"/>
    <property type="match status" value="2"/>
</dbReference>
<dbReference type="STRING" id="28743.ENSCVAP00000002227"/>
<feature type="domain" description="Fibronectin type-III" evidence="11">
    <location>
        <begin position="140"/>
        <end position="236"/>
    </location>
</feature>
<comment type="subcellular location">
    <subcellularLocation>
        <location evidence="1">Membrane</location>
        <topology evidence="1">Single-pass type I membrane protein</topology>
    </subcellularLocation>
</comment>
<dbReference type="GeneID" id="107087162"/>
<dbReference type="OrthoDB" id="8906725at2759"/>
<evidence type="ECO:0000256" key="7">
    <source>
        <dbReference type="ARBA" id="ARBA00023180"/>
    </source>
</evidence>
<keyword evidence="3 10" id="KW-0732">Signal</keyword>
<evidence type="ECO:0000256" key="6">
    <source>
        <dbReference type="ARBA" id="ARBA00023170"/>
    </source>
</evidence>
<organism evidence="12 13">
    <name type="scientific">Cyprinodon variegatus</name>
    <name type="common">Sheepshead minnow</name>
    <dbReference type="NCBI Taxonomy" id="28743"/>
    <lineage>
        <taxon>Eukaryota</taxon>
        <taxon>Metazoa</taxon>
        <taxon>Chordata</taxon>
        <taxon>Craniata</taxon>
        <taxon>Vertebrata</taxon>
        <taxon>Euteleostomi</taxon>
        <taxon>Actinopterygii</taxon>
        <taxon>Neopterygii</taxon>
        <taxon>Teleostei</taxon>
        <taxon>Neoteleostei</taxon>
        <taxon>Acanthomorphata</taxon>
        <taxon>Ovalentaria</taxon>
        <taxon>Atherinomorphae</taxon>
        <taxon>Cyprinodontiformes</taxon>
        <taxon>Cyprinodontidae</taxon>
        <taxon>Cyprinodon</taxon>
    </lineage>
</organism>
<dbReference type="PANTHER" id="PTHR23037:SF41">
    <property type="entry name" value="COLONY STIMULATING FACTOR 2 RECEPTOR, BETA, LOW-AFFINITY (GRANULOCYTE-MACROPHAGE) PRECURSOR"/>
    <property type="match status" value="1"/>
</dbReference>
<evidence type="ECO:0000256" key="1">
    <source>
        <dbReference type="ARBA" id="ARBA00004479"/>
    </source>
</evidence>
<evidence type="ECO:0000256" key="4">
    <source>
        <dbReference type="ARBA" id="ARBA00022989"/>
    </source>
</evidence>
<keyword evidence="6" id="KW-0675">Receptor</keyword>
<evidence type="ECO:0000256" key="3">
    <source>
        <dbReference type="ARBA" id="ARBA00022729"/>
    </source>
</evidence>
<name>A0A3Q2CBR8_CYPVA</name>
<dbReference type="InterPro" id="IPR003961">
    <property type="entry name" value="FN3_dom"/>
</dbReference>
<dbReference type="GeneTree" id="ENSGT00940000156569"/>
<dbReference type="OMA" id="WHTKEDF"/>
<keyword evidence="5 9" id="KW-0472">Membrane</keyword>
<evidence type="ECO:0000313" key="13">
    <source>
        <dbReference type="Proteomes" id="UP000265020"/>
    </source>
</evidence>
<evidence type="ECO:0000256" key="9">
    <source>
        <dbReference type="SAM" id="Phobius"/>
    </source>
</evidence>
<reference evidence="12" key="2">
    <citation type="submission" date="2025-09" db="UniProtKB">
        <authorList>
            <consortium name="Ensembl"/>
        </authorList>
    </citation>
    <scope>IDENTIFICATION</scope>
</reference>
<dbReference type="Pfam" id="PF00041">
    <property type="entry name" value="fn3"/>
    <property type="match status" value="1"/>
</dbReference>
<keyword evidence="7" id="KW-0325">Glycoprotein</keyword>
<feature type="region of interest" description="Disordered" evidence="8">
    <location>
        <begin position="618"/>
        <end position="692"/>
    </location>
</feature>
<evidence type="ECO:0000313" key="12">
    <source>
        <dbReference type="Ensembl" id="ENSCVAP00000002227.1"/>
    </source>
</evidence>
<dbReference type="RefSeq" id="XP_015234067.1">
    <property type="nucleotide sequence ID" value="XM_015378581.1"/>
</dbReference>
<feature type="chain" id="PRO_5018527306" evidence="10">
    <location>
        <begin position="19"/>
        <end position="701"/>
    </location>
</feature>
<dbReference type="PROSITE" id="PS50853">
    <property type="entry name" value="FN3"/>
    <property type="match status" value="2"/>
</dbReference>
<evidence type="ECO:0000256" key="10">
    <source>
        <dbReference type="SAM" id="SignalP"/>
    </source>
</evidence>
<dbReference type="Gene3D" id="2.60.40.10">
    <property type="entry name" value="Immunoglobulins"/>
    <property type="match status" value="4"/>
</dbReference>
<feature type="transmembrane region" description="Helical" evidence="9">
    <location>
        <begin position="444"/>
        <end position="465"/>
    </location>
</feature>
<dbReference type="Ensembl" id="ENSCVAT00000012072.1">
    <property type="protein sequence ID" value="ENSCVAP00000002227.1"/>
    <property type="gene ID" value="ENSCVAG00000003295.1"/>
</dbReference>
<dbReference type="SUPFAM" id="SSF49265">
    <property type="entry name" value="Fibronectin type III"/>
    <property type="match status" value="4"/>
</dbReference>
<dbReference type="KEGG" id="cvg:107087162"/>
<accession>A0A3Q2CBR8</accession>
<evidence type="ECO:0000259" key="11">
    <source>
        <dbReference type="PROSITE" id="PS50853"/>
    </source>
</evidence>
<evidence type="ECO:0000256" key="8">
    <source>
        <dbReference type="SAM" id="MobiDB-lite"/>
    </source>
</evidence>
<proteinExistence type="predicted"/>
<reference evidence="12" key="1">
    <citation type="submission" date="2025-08" db="UniProtKB">
        <authorList>
            <consortium name="Ensembl"/>
        </authorList>
    </citation>
    <scope>IDENTIFICATION</scope>
</reference>